<proteinExistence type="predicted"/>
<organism evidence="4 5">
    <name type="scientific">Halocaridina rubra</name>
    <name type="common">Hawaiian red shrimp</name>
    <dbReference type="NCBI Taxonomy" id="373956"/>
    <lineage>
        <taxon>Eukaryota</taxon>
        <taxon>Metazoa</taxon>
        <taxon>Ecdysozoa</taxon>
        <taxon>Arthropoda</taxon>
        <taxon>Crustacea</taxon>
        <taxon>Multicrustacea</taxon>
        <taxon>Malacostraca</taxon>
        <taxon>Eumalacostraca</taxon>
        <taxon>Eucarida</taxon>
        <taxon>Decapoda</taxon>
        <taxon>Pleocyemata</taxon>
        <taxon>Caridea</taxon>
        <taxon>Atyoidea</taxon>
        <taxon>Atyidae</taxon>
        <taxon>Halocaridina</taxon>
    </lineage>
</organism>
<comment type="caution">
    <text evidence="4">The sequence shown here is derived from an EMBL/GenBank/DDBJ whole genome shotgun (WGS) entry which is preliminary data.</text>
</comment>
<feature type="chain" id="PRO_5042929352" description="C1q domain-containing protein" evidence="2">
    <location>
        <begin position="22"/>
        <end position="282"/>
    </location>
</feature>
<keyword evidence="2" id="KW-0732">Signal</keyword>
<evidence type="ECO:0000256" key="2">
    <source>
        <dbReference type="SAM" id="SignalP"/>
    </source>
</evidence>
<name>A0AAN8WFF4_HALRR</name>
<feature type="compositionally biased region" description="Polar residues" evidence="1">
    <location>
        <begin position="34"/>
        <end position="50"/>
    </location>
</feature>
<accession>A0AAN8WFF4</accession>
<dbReference type="Pfam" id="PF00386">
    <property type="entry name" value="C1q"/>
    <property type="match status" value="1"/>
</dbReference>
<feature type="domain" description="C1q" evidence="3">
    <location>
        <begin position="151"/>
        <end position="282"/>
    </location>
</feature>
<reference evidence="4 5" key="1">
    <citation type="submission" date="2023-11" db="EMBL/GenBank/DDBJ databases">
        <title>Halocaridina rubra genome assembly.</title>
        <authorList>
            <person name="Smith C."/>
        </authorList>
    </citation>
    <scope>NUCLEOTIDE SEQUENCE [LARGE SCALE GENOMIC DNA]</scope>
    <source>
        <strain evidence="4">EP-1</strain>
        <tissue evidence="4">Whole</tissue>
    </source>
</reference>
<sequence length="282" mass="31774">MIFLTIFITLNALSTSSFVRSQRTWLFPVIQPQDHTSQSPEIDTQESSAFDAQPGERWRHLEEERKTLKYPIFESVQGGPPVKASQKSSEQFRHLLGPGHSVQAQHGERDMNFSLSDKDLYKILSVDSSGRSSINDKEFYDSLKESSSPISSTPTVAFSYRRSGGLTPSGLISFLEQIVNLNAKFSPENGIFCPEFSGIYLISYSVCAAPKSTVRLSLWHDQQCVVTSYGANHLSRTILIKLMSGELLYLKCCVEPFLESTDLKSPCFMFHTVQFRAISREY</sequence>
<dbReference type="SMART" id="SM00110">
    <property type="entry name" value="C1Q"/>
    <property type="match status" value="1"/>
</dbReference>
<feature type="signal peptide" evidence="2">
    <location>
        <begin position="1"/>
        <end position="21"/>
    </location>
</feature>
<dbReference type="Gene3D" id="2.60.120.40">
    <property type="match status" value="1"/>
</dbReference>
<evidence type="ECO:0000259" key="3">
    <source>
        <dbReference type="PROSITE" id="PS50871"/>
    </source>
</evidence>
<feature type="region of interest" description="Disordered" evidence="1">
    <location>
        <begin position="34"/>
        <end position="54"/>
    </location>
</feature>
<dbReference type="InterPro" id="IPR001073">
    <property type="entry name" value="C1q_dom"/>
</dbReference>
<evidence type="ECO:0000256" key="1">
    <source>
        <dbReference type="SAM" id="MobiDB-lite"/>
    </source>
</evidence>
<evidence type="ECO:0000313" key="4">
    <source>
        <dbReference type="EMBL" id="KAK7051137.1"/>
    </source>
</evidence>
<dbReference type="PROSITE" id="PS50871">
    <property type="entry name" value="C1Q"/>
    <property type="match status" value="1"/>
</dbReference>
<dbReference type="InterPro" id="IPR008983">
    <property type="entry name" value="Tumour_necrosis_fac-like_dom"/>
</dbReference>
<dbReference type="EMBL" id="JAXCGZ010021452">
    <property type="protein sequence ID" value="KAK7051137.1"/>
    <property type="molecule type" value="Genomic_DNA"/>
</dbReference>
<gene>
    <name evidence="4" type="ORF">SK128_015236</name>
</gene>
<dbReference type="SUPFAM" id="SSF49842">
    <property type="entry name" value="TNF-like"/>
    <property type="match status" value="1"/>
</dbReference>
<evidence type="ECO:0000313" key="5">
    <source>
        <dbReference type="Proteomes" id="UP001381693"/>
    </source>
</evidence>
<dbReference type="Proteomes" id="UP001381693">
    <property type="component" value="Unassembled WGS sequence"/>
</dbReference>
<keyword evidence="5" id="KW-1185">Reference proteome</keyword>
<protein>
    <recommendedName>
        <fullName evidence="3">C1q domain-containing protein</fullName>
    </recommendedName>
</protein>
<dbReference type="AlphaFoldDB" id="A0AAN8WFF4"/>